<evidence type="ECO:0000256" key="1">
    <source>
        <dbReference type="SAM" id="SignalP"/>
    </source>
</evidence>
<dbReference type="EMBL" id="QGMF01000566">
    <property type="protein sequence ID" value="TVY15049.1"/>
    <property type="molecule type" value="Genomic_DNA"/>
</dbReference>
<dbReference type="Proteomes" id="UP000469559">
    <property type="component" value="Unassembled WGS sequence"/>
</dbReference>
<gene>
    <name evidence="2" type="ORF">LARI1_G006716</name>
</gene>
<feature type="chain" id="PRO_5035766487" evidence="1">
    <location>
        <begin position="28"/>
        <end position="796"/>
    </location>
</feature>
<evidence type="ECO:0000313" key="3">
    <source>
        <dbReference type="Proteomes" id="UP000469559"/>
    </source>
</evidence>
<reference evidence="2 3" key="1">
    <citation type="submission" date="2018-05" db="EMBL/GenBank/DDBJ databases">
        <title>Whole genome sequencing for identification of molecular markers to develop diagnostic detection tools for the regulated plant pathogen Lachnellula willkommii.</title>
        <authorList>
            <person name="Giroux E."/>
            <person name="Bilodeau G."/>
        </authorList>
    </citation>
    <scope>NUCLEOTIDE SEQUENCE [LARGE SCALE GENOMIC DNA]</scope>
    <source>
        <strain evidence="2 3">CBS 203.66</strain>
    </source>
</reference>
<sequence length="796" mass="85270">MYFFSNFPSQAIAFLPFILSLPIGSCADDGLDLETSTSDGPTSDKSAGIGVQFKTDAILFRKGSRDCHEQSAFASQKKMVARRGSGQSWALTADTQKDTDVLDAEYIIDGRVVKIGSGDAGKAAAAIATDLAAWDSSTKKNRNSFNIDQSTCNRWTITTPDAGKDFEDIHWSPSVTAPLPLEAISDLFAKNTANQAHALLPEVKGRGMRCHVSRWMISVTKDFFQSSPNGISSTAVNDDVLGFFSLVVSYAKAAKSFNVDESPKMPITIIPRTDFTTIFAQVKGVVPGDLYDLVKVLACYKNNGTNVVIDTAYCSGTVQAPVTGTKMDKQSFTFNSSSDCQPQSLRVSDWIRGIQGWTVPDGLTTLDKLMDSSVGGLGTALEKLHGTSTRAVPLFEFRNLQNAKSGDFETRVKGYEQAVTAYHNAHLNVPRQIVKRVDAKYSYIKRAGSNAKACARKTSATINSARVTSTPASTPAPSCKLQKADPDSGIKGPFCVCESSTFPILSSNLATATGPDASCAYSTMPGSTAVVKITTTSLGPATTNIAICQVCTPQGVNQDSCTTIPNCAPEKAAVTVQAGTKPVHVGTLTGTALYSTVSSALESLCPTVSQTTSMTKCSETDTVSIEKIPYVDQDTLEHGKLDITVKSSQYNVTSLRDAMIHSAALTAQHSATGKNCYDANYQINPYRKRSILDWIRESTGLKAARDKPLLESKKINICTAGDFAGVQYFSKFWRTAAQPGATDYLDANLAFEKSGGDFACDFLTDLMDALVIVAPEFAEENVVLGENIKAICDDSG</sequence>
<organism evidence="2 3">
    <name type="scientific">Lachnellula arida</name>
    <dbReference type="NCBI Taxonomy" id="1316785"/>
    <lineage>
        <taxon>Eukaryota</taxon>
        <taxon>Fungi</taxon>
        <taxon>Dikarya</taxon>
        <taxon>Ascomycota</taxon>
        <taxon>Pezizomycotina</taxon>
        <taxon>Leotiomycetes</taxon>
        <taxon>Helotiales</taxon>
        <taxon>Lachnaceae</taxon>
        <taxon>Lachnellula</taxon>
    </lineage>
</organism>
<proteinExistence type="predicted"/>
<accession>A0A8T9B8W1</accession>
<dbReference type="AlphaFoldDB" id="A0A8T9B8W1"/>
<name>A0A8T9B8W1_9HELO</name>
<feature type="signal peptide" evidence="1">
    <location>
        <begin position="1"/>
        <end position="27"/>
    </location>
</feature>
<keyword evidence="1" id="KW-0732">Signal</keyword>
<keyword evidence="3" id="KW-1185">Reference proteome</keyword>
<comment type="caution">
    <text evidence="2">The sequence shown here is derived from an EMBL/GenBank/DDBJ whole genome shotgun (WGS) entry which is preliminary data.</text>
</comment>
<dbReference type="OrthoDB" id="1896086at2759"/>
<protein>
    <submittedName>
        <fullName evidence="2">Uncharacterized protein</fullName>
    </submittedName>
</protein>
<evidence type="ECO:0000313" key="2">
    <source>
        <dbReference type="EMBL" id="TVY15049.1"/>
    </source>
</evidence>